<dbReference type="SUPFAM" id="SSF47923">
    <property type="entry name" value="Ypt/Rab-GAP domain of gyp1p"/>
    <property type="match status" value="2"/>
</dbReference>
<dbReference type="PANTHER" id="PTHR22957">
    <property type="entry name" value="TBC1 DOMAIN FAMILY MEMBER GTPASE-ACTIVATING PROTEIN"/>
    <property type="match status" value="1"/>
</dbReference>
<keyword evidence="6" id="KW-1185">Reference proteome</keyword>
<dbReference type="PANTHER" id="PTHR22957:SF168">
    <property type="entry name" value="TBC DOMAIN-CONTAINING PROTEIN KINASE-LIKE PROTEIN"/>
    <property type="match status" value="1"/>
</dbReference>
<dbReference type="InterPro" id="IPR035969">
    <property type="entry name" value="Rab-GAP_TBC_sf"/>
</dbReference>
<reference evidence="6" key="1">
    <citation type="journal article" date="2015" name="Nat. Genet.">
        <title>The genome and transcriptome of the zoonotic hookworm Ancylostoma ceylanicum identify infection-specific gene families.</title>
        <authorList>
            <person name="Schwarz E.M."/>
            <person name="Hu Y."/>
            <person name="Antoshechkin I."/>
            <person name="Miller M.M."/>
            <person name="Sternberg P.W."/>
            <person name="Aroian R.V."/>
        </authorList>
    </citation>
    <scope>NUCLEOTIDE SEQUENCE</scope>
    <source>
        <strain evidence="6">HY135</strain>
    </source>
</reference>
<feature type="domain" description="Rhodanese" evidence="4">
    <location>
        <begin position="779"/>
        <end position="871"/>
    </location>
</feature>
<evidence type="ECO:0000313" key="5">
    <source>
        <dbReference type="EMBL" id="EYB99560.1"/>
    </source>
</evidence>
<dbReference type="PROSITE" id="PS50086">
    <property type="entry name" value="TBC_RABGAP"/>
    <property type="match status" value="1"/>
</dbReference>
<accession>A0A016TA74</accession>
<dbReference type="Gene3D" id="1.10.8.270">
    <property type="entry name" value="putative rabgap domain of human tbc1 domain family member 14 like domains"/>
    <property type="match status" value="1"/>
</dbReference>
<proteinExistence type="predicted"/>
<evidence type="ECO:0000313" key="6">
    <source>
        <dbReference type="Proteomes" id="UP000024635"/>
    </source>
</evidence>
<comment type="caution">
    <text evidence="5">The sequence shown here is derived from an EMBL/GenBank/DDBJ whole genome shotgun (WGS) entry which is preliminary data.</text>
</comment>
<dbReference type="Gene3D" id="1.10.472.80">
    <property type="entry name" value="Ypt/Rab-GAP domain of gyp1p, domain 3"/>
    <property type="match status" value="1"/>
</dbReference>
<feature type="domain" description="Rab-GAP TBC" evidence="3">
    <location>
        <begin position="488"/>
        <end position="673"/>
    </location>
</feature>
<evidence type="ECO:0008006" key="7">
    <source>
        <dbReference type="Google" id="ProtNLM"/>
    </source>
</evidence>
<dbReference type="Pfam" id="PF00069">
    <property type="entry name" value="Pkinase"/>
    <property type="match status" value="1"/>
</dbReference>
<dbReference type="FunFam" id="1.10.8.270:FF:000044">
    <property type="entry name" value="TBC Kinase homolog"/>
    <property type="match status" value="1"/>
</dbReference>
<evidence type="ECO:0000259" key="3">
    <source>
        <dbReference type="PROSITE" id="PS50086"/>
    </source>
</evidence>
<dbReference type="PROSITE" id="PS50206">
    <property type="entry name" value="RHODANESE_3"/>
    <property type="match status" value="1"/>
</dbReference>
<evidence type="ECO:0000259" key="2">
    <source>
        <dbReference type="PROSITE" id="PS50011"/>
    </source>
</evidence>
<dbReference type="GO" id="GO:0005524">
    <property type="term" value="F:ATP binding"/>
    <property type="evidence" value="ECO:0007669"/>
    <property type="project" value="InterPro"/>
</dbReference>
<dbReference type="InterPro" id="IPR000719">
    <property type="entry name" value="Prot_kinase_dom"/>
</dbReference>
<keyword evidence="1" id="KW-0343">GTPase activation</keyword>
<dbReference type="SMART" id="SM00220">
    <property type="entry name" value="S_TKc"/>
    <property type="match status" value="1"/>
</dbReference>
<feature type="domain" description="Protein kinase" evidence="2">
    <location>
        <begin position="37"/>
        <end position="323"/>
    </location>
</feature>
<dbReference type="Gene3D" id="1.10.510.10">
    <property type="entry name" value="Transferase(Phosphotransferase) domain 1"/>
    <property type="match status" value="1"/>
</dbReference>
<dbReference type="Gene3D" id="3.40.250.10">
    <property type="entry name" value="Rhodanese-like domain"/>
    <property type="match status" value="1"/>
</dbReference>
<evidence type="ECO:0000259" key="4">
    <source>
        <dbReference type="PROSITE" id="PS50206"/>
    </source>
</evidence>
<organism evidence="5 6">
    <name type="scientific">Ancylostoma ceylanicum</name>
    <dbReference type="NCBI Taxonomy" id="53326"/>
    <lineage>
        <taxon>Eukaryota</taxon>
        <taxon>Metazoa</taxon>
        <taxon>Ecdysozoa</taxon>
        <taxon>Nematoda</taxon>
        <taxon>Chromadorea</taxon>
        <taxon>Rhabditida</taxon>
        <taxon>Rhabditina</taxon>
        <taxon>Rhabditomorpha</taxon>
        <taxon>Strongyloidea</taxon>
        <taxon>Ancylostomatidae</taxon>
        <taxon>Ancylostomatinae</taxon>
        <taxon>Ancylostoma</taxon>
    </lineage>
</organism>
<dbReference type="InterPro" id="IPR036873">
    <property type="entry name" value="Rhodanese-like_dom_sf"/>
</dbReference>
<dbReference type="EMBL" id="JARK01001457">
    <property type="protein sequence ID" value="EYB99560.1"/>
    <property type="molecule type" value="Genomic_DNA"/>
</dbReference>
<dbReference type="STRING" id="53326.A0A016TA74"/>
<dbReference type="PROSITE" id="PS50011">
    <property type="entry name" value="PROTEIN_KINASE_DOM"/>
    <property type="match status" value="1"/>
</dbReference>
<dbReference type="GO" id="GO:0005096">
    <property type="term" value="F:GTPase activator activity"/>
    <property type="evidence" value="ECO:0007669"/>
    <property type="project" value="UniProtKB-KW"/>
</dbReference>
<dbReference type="OrthoDB" id="1668230at2759"/>
<sequence>MYQPASASVHMSTVCFTNPATWQASKGHHQPYGFHCYFKMRLLGNAGFGAVVLLGIEEGRRTCANGLPVISSSIRMLGRFEKVRNIRHPSLCAYIELVRCTLVPNAVILISEHHKSSITTLLSARSLVTEEILHITRQIVEGLAALHKEGICVGILTSDSILLPDGESNGSLIVRITQYAVSHVSKDGLDIHGGLPHSFSIAPEQLVNGSAPVETTFKTDVWALGIVLLEMATGVLLRDVWSLKQYMTILKCSMSRAEKGSLLAPVYKALRSASSNARDLLKVGEKLTEIIEKCLSLLPSHRPTLGEVLSCVREKRATESTYYESVECLSGRIASSACKDWVLREMAVEDAFFLWRLCGSSAEAILVKNNVITLRHPVLTNPSIVVEDLRMFGNDESRKFCVKSGVVTLPDKNVREKLMSVPSMDIFLQSFLATPESINNYDEDLSVIVKEKDMIYQASRMRLISHLLNSRFYKLPELMSSVAPDIPPMRRADGISVWCALLDVRSSDEWNFFLYNTLAVHVSDRQLDVDIPRCHQYEELMTSPAAHYGLRRLLKAWLVSHPQYVYWQGCDSLAAPFLLLNFNRLPTALACLTAFIKKYLNNFFLKDNSAIIQEQLAVFNHLLAFVDAKLYTRLASLDFYPELFAIPWFLTCFAHVLPIHKLFHVWDQLLQRDSSFPLFIGLAILHQLRHTLIEASFNDAILLFSDLPDLSMEVVVADSVAYYDRVPPSCAFRSHAVPNGSNEPPPRGLPCSLQHVSYQELKKWHCPRISTEEFAWRVSDQLIVAIDIRPQIEFGRGCVLRSINYPNINDASLLNIAEPLRVAQRNQHPICIVGGKDVEMTRKFSADLVNMGIDGVCVLDGGFEAIRHDTSLIHVPH</sequence>
<dbReference type="Pfam" id="PF00566">
    <property type="entry name" value="RabGAP-TBC"/>
    <property type="match status" value="1"/>
</dbReference>
<evidence type="ECO:0000256" key="1">
    <source>
        <dbReference type="ARBA" id="ARBA00022468"/>
    </source>
</evidence>
<dbReference type="SUPFAM" id="SSF56112">
    <property type="entry name" value="Protein kinase-like (PK-like)"/>
    <property type="match status" value="1"/>
</dbReference>
<dbReference type="GO" id="GO:0004672">
    <property type="term" value="F:protein kinase activity"/>
    <property type="evidence" value="ECO:0007669"/>
    <property type="project" value="InterPro"/>
</dbReference>
<dbReference type="Pfam" id="PF00581">
    <property type="entry name" value="Rhodanese"/>
    <property type="match status" value="1"/>
</dbReference>
<dbReference type="SUPFAM" id="SSF52821">
    <property type="entry name" value="Rhodanese/Cell cycle control phosphatase"/>
    <property type="match status" value="1"/>
</dbReference>
<protein>
    <recommendedName>
        <fullName evidence="7">TBC domain protein</fullName>
    </recommendedName>
</protein>
<dbReference type="InterPro" id="IPR000195">
    <property type="entry name" value="Rab-GAP-TBC_dom"/>
</dbReference>
<dbReference type="InterPro" id="IPR001763">
    <property type="entry name" value="Rhodanese-like_dom"/>
</dbReference>
<dbReference type="SMART" id="SM00164">
    <property type="entry name" value="TBC"/>
    <property type="match status" value="1"/>
</dbReference>
<gene>
    <name evidence="5" type="primary">Acey_s0121.g1011</name>
    <name evidence="5" type="synonym">Acey-tbck-1</name>
    <name evidence="5" type="ORF">Y032_0121g1011</name>
</gene>
<dbReference type="InterPro" id="IPR011009">
    <property type="entry name" value="Kinase-like_dom_sf"/>
</dbReference>
<dbReference type="AlphaFoldDB" id="A0A016TA74"/>
<name>A0A016TA74_9BILA</name>
<dbReference type="Proteomes" id="UP000024635">
    <property type="component" value="Unassembled WGS sequence"/>
</dbReference>